<dbReference type="KEGG" id="din:Selin_2055"/>
<dbReference type="Pfam" id="PF07277">
    <property type="entry name" value="SapC"/>
    <property type="match status" value="1"/>
</dbReference>
<reference evidence="1 2" key="1">
    <citation type="submission" date="2010-12" db="EMBL/GenBank/DDBJ databases">
        <title>Complete sequence of Desulfurispirillum indicum S5.</title>
        <authorList>
            <consortium name="US DOE Joint Genome Institute"/>
            <person name="Lucas S."/>
            <person name="Copeland A."/>
            <person name="Lapidus A."/>
            <person name="Cheng J.-F."/>
            <person name="Goodwin L."/>
            <person name="Pitluck S."/>
            <person name="Chertkov O."/>
            <person name="Held B."/>
            <person name="Detter J.C."/>
            <person name="Han C."/>
            <person name="Tapia R."/>
            <person name="Land M."/>
            <person name="Hauser L."/>
            <person name="Kyrpides N."/>
            <person name="Ivanova N."/>
            <person name="Mikhailova N."/>
            <person name="Haggblom M."/>
            <person name="Rauschenbach I."/>
            <person name="Bini E."/>
            <person name="Woyke T."/>
        </authorList>
    </citation>
    <scope>NUCLEOTIDE SEQUENCE [LARGE SCALE GENOMIC DNA]</scope>
    <source>
        <strain evidence="2">ATCC BAA-1389 / DSM 22839 / S5</strain>
    </source>
</reference>
<evidence type="ECO:0000313" key="1">
    <source>
        <dbReference type="EMBL" id="ADU66775.1"/>
    </source>
</evidence>
<name>E6W2V0_DESIS</name>
<evidence type="ECO:0000313" key="2">
    <source>
        <dbReference type="Proteomes" id="UP000002572"/>
    </source>
</evidence>
<dbReference type="InParanoid" id="E6W2V0"/>
<dbReference type="STRING" id="653733.Selin_2055"/>
<sequence length="234" mass="26256">MFVQPMPIENQRDKDLKVTPLSTYPHAAGLHSATLAVDEYEEAAKSVPIVFTKDPASGTMTSLCLLGIQQSRNLCVDGEGNWRTGMYIPAYVRCYPFLFMQSGEQVVPAIDHASRAVSREHGHPLFLENGEASDFLKAVLGMLKEYHEAQKRTRRFMNHMESLDLFEEMHADLKVGNETCRLSGFSRISEEKIARLPQDAQANLMATGLFRMIAAHLSSLHNLETFARIQQSQA</sequence>
<dbReference type="Proteomes" id="UP000002572">
    <property type="component" value="Chromosome"/>
</dbReference>
<dbReference type="EMBL" id="CP002432">
    <property type="protein sequence ID" value="ADU66775.1"/>
    <property type="molecule type" value="Genomic_DNA"/>
</dbReference>
<dbReference type="HOGENOM" id="CLU_074824_1_1_0"/>
<gene>
    <name evidence="1" type="ordered locus">Selin_2055</name>
</gene>
<dbReference type="InterPro" id="IPR010836">
    <property type="entry name" value="SapC"/>
</dbReference>
<dbReference type="RefSeq" id="WP_013506655.1">
    <property type="nucleotide sequence ID" value="NC_014836.1"/>
</dbReference>
<accession>E6W2V0</accession>
<proteinExistence type="predicted"/>
<organism evidence="1 2">
    <name type="scientific">Desulfurispirillum indicum (strain ATCC BAA-1389 / DSM 22839 / S5)</name>
    <dbReference type="NCBI Taxonomy" id="653733"/>
    <lineage>
        <taxon>Bacteria</taxon>
        <taxon>Pseudomonadati</taxon>
        <taxon>Chrysiogenota</taxon>
        <taxon>Chrysiogenia</taxon>
        <taxon>Chrysiogenales</taxon>
        <taxon>Chrysiogenaceae</taxon>
        <taxon>Desulfurispirillum</taxon>
    </lineage>
</organism>
<dbReference type="AlphaFoldDB" id="E6W2V0"/>
<keyword evidence="2" id="KW-1185">Reference proteome</keyword>
<dbReference type="eggNOG" id="COG1262">
    <property type="taxonomic scope" value="Bacteria"/>
</dbReference>
<protein>
    <submittedName>
        <fullName evidence="1">SapC family protein</fullName>
    </submittedName>
</protein>